<dbReference type="InterPro" id="IPR036388">
    <property type="entry name" value="WH-like_DNA-bd_sf"/>
</dbReference>
<proteinExistence type="predicted"/>
<feature type="domain" description="Transcription regulator PadR N-terminal" evidence="2">
    <location>
        <begin position="47"/>
        <end position="108"/>
    </location>
</feature>
<dbReference type="AlphaFoldDB" id="A0ABD5MIT4"/>
<dbReference type="InterPro" id="IPR036390">
    <property type="entry name" value="WH_DNA-bd_sf"/>
</dbReference>
<feature type="compositionally biased region" description="Basic and acidic residues" evidence="1">
    <location>
        <begin position="116"/>
        <end position="133"/>
    </location>
</feature>
<reference evidence="3 4" key="1">
    <citation type="submission" date="2024-08" db="EMBL/GenBank/DDBJ databases">
        <title>Halobellus sp. MBLA0158 whole genome sequence.</title>
        <authorList>
            <person name="Hwang C.Y."/>
            <person name="Cho E.-S."/>
            <person name="Seo M.-J."/>
        </authorList>
    </citation>
    <scope>NUCLEOTIDE SEQUENCE [LARGE SCALE GENOMIC DNA]</scope>
    <source>
        <strain evidence="3 4">MBLA0158</strain>
    </source>
</reference>
<gene>
    <name evidence="3" type="ORF">OS889_13840</name>
</gene>
<evidence type="ECO:0000313" key="3">
    <source>
        <dbReference type="EMBL" id="MFA1612080.1"/>
    </source>
</evidence>
<name>A0ABD5MIT4_9EURY</name>
<dbReference type="Gene3D" id="1.10.10.10">
    <property type="entry name" value="Winged helix-like DNA-binding domain superfamily/Winged helix DNA-binding domain"/>
    <property type="match status" value="1"/>
</dbReference>
<evidence type="ECO:0000259" key="2">
    <source>
        <dbReference type="Pfam" id="PF03551"/>
    </source>
</evidence>
<evidence type="ECO:0000256" key="1">
    <source>
        <dbReference type="SAM" id="MobiDB-lite"/>
    </source>
</evidence>
<organism evidence="3 4">
    <name type="scientific">Halobellus rubicundus</name>
    <dbReference type="NCBI Taxonomy" id="2996466"/>
    <lineage>
        <taxon>Archaea</taxon>
        <taxon>Methanobacteriati</taxon>
        <taxon>Methanobacteriota</taxon>
        <taxon>Stenosarchaea group</taxon>
        <taxon>Halobacteria</taxon>
        <taxon>Halobacteriales</taxon>
        <taxon>Haloferacaceae</taxon>
        <taxon>Halobellus</taxon>
    </lineage>
</organism>
<accession>A0ABD5MIT4</accession>
<dbReference type="EMBL" id="JBGNYA010000001">
    <property type="protein sequence ID" value="MFA1612080.1"/>
    <property type="molecule type" value="Genomic_DNA"/>
</dbReference>
<feature type="compositionally biased region" description="Polar residues" evidence="1">
    <location>
        <begin position="1"/>
        <end position="13"/>
    </location>
</feature>
<comment type="caution">
    <text evidence="3">The sequence shown here is derived from an EMBL/GenBank/DDBJ whole genome shotgun (WGS) entry which is preliminary data.</text>
</comment>
<keyword evidence="4" id="KW-1185">Reference proteome</keyword>
<feature type="region of interest" description="Disordered" evidence="1">
    <location>
        <begin position="116"/>
        <end position="143"/>
    </location>
</feature>
<evidence type="ECO:0000313" key="4">
    <source>
        <dbReference type="Proteomes" id="UP001570511"/>
    </source>
</evidence>
<sequence>MSESNEQGYNANPTDDDASTASEPHRIEYFDLTAFQRDILAAIAAHEGVPYGLAIKRRIEAWYVAEINHGRLYPNLDELVEQGLIRKSEIDKRTNGYELTERGADVLTAGADLLDEVRPQPRHATERPTKDEPVAPAQFGGGV</sequence>
<dbReference type="InterPro" id="IPR005149">
    <property type="entry name" value="Tscrpt_reg_PadR_N"/>
</dbReference>
<feature type="region of interest" description="Disordered" evidence="1">
    <location>
        <begin position="1"/>
        <end position="22"/>
    </location>
</feature>
<dbReference type="Proteomes" id="UP001570511">
    <property type="component" value="Unassembled WGS sequence"/>
</dbReference>
<dbReference type="SUPFAM" id="SSF46785">
    <property type="entry name" value="Winged helix' DNA-binding domain"/>
    <property type="match status" value="1"/>
</dbReference>
<protein>
    <submittedName>
        <fullName evidence="3">PadR family transcriptional regulator</fullName>
    </submittedName>
</protein>
<dbReference type="Pfam" id="PF03551">
    <property type="entry name" value="PadR"/>
    <property type="match status" value="1"/>
</dbReference>
<dbReference type="RefSeq" id="WP_372390699.1">
    <property type="nucleotide sequence ID" value="NZ_JBGNYA010000001.1"/>
</dbReference>